<accession>A0ABT0B905</accession>
<dbReference type="PANTHER" id="PTHR42767">
    <property type="entry name" value="ENDO-BETA-1,6-GALACTANASE"/>
    <property type="match status" value="1"/>
</dbReference>
<dbReference type="RefSeq" id="WP_244016396.1">
    <property type="nucleotide sequence ID" value="NZ_JALHLF010000002.1"/>
</dbReference>
<organism evidence="1 2">
    <name type="scientific">Novosphingobium organovorum</name>
    <dbReference type="NCBI Taxonomy" id="2930092"/>
    <lineage>
        <taxon>Bacteria</taxon>
        <taxon>Pseudomonadati</taxon>
        <taxon>Pseudomonadota</taxon>
        <taxon>Alphaproteobacteria</taxon>
        <taxon>Sphingomonadales</taxon>
        <taxon>Sphingomonadaceae</taxon>
        <taxon>Novosphingobium</taxon>
    </lineage>
</organism>
<protein>
    <submittedName>
        <fullName evidence="1">Uncharacterized protein</fullName>
    </submittedName>
</protein>
<proteinExistence type="predicted"/>
<evidence type="ECO:0000313" key="2">
    <source>
        <dbReference type="Proteomes" id="UP001162881"/>
    </source>
</evidence>
<comment type="caution">
    <text evidence="1">The sequence shown here is derived from an EMBL/GenBank/DDBJ whole genome shotgun (WGS) entry which is preliminary data.</text>
</comment>
<keyword evidence="2" id="KW-1185">Reference proteome</keyword>
<dbReference type="InterPro" id="IPR039743">
    <property type="entry name" value="6GAL/EXGAL"/>
</dbReference>
<gene>
    <name evidence="1" type="ORF">MTR62_00905</name>
</gene>
<dbReference type="Gene3D" id="3.20.20.80">
    <property type="entry name" value="Glycosidases"/>
    <property type="match status" value="2"/>
</dbReference>
<dbReference type="EMBL" id="JALHLF010000002">
    <property type="protein sequence ID" value="MCJ2181274.1"/>
    <property type="molecule type" value="Genomic_DNA"/>
</dbReference>
<name>A0ABT0B905_9SPHN</name>
<dbReference type="PANTHER" id="PTHR42767:SF1">
    <property type="entry name" value="ENDO-BETA-1,6-GALACTANASE-LIKE DOMAIN-CONTAINING PROTEIN"/>
    <property type="match status" value="1"/>
</dbReference>
<dbReference type="Proteomes" id="UP001162881">
    <property type="component" value="Unassembled WGS sequence"/>
</dbReference>
<reference evidence="1" key="1">
    <citation type="submission" date="2022-03" db="EMBL/GenBank/DDBJ databases">
        <title>Identification of a novel bacterium isolated from mangrove sediments.</title>
        <authorList>
            <person name="Pan X."/>
        </authorList>
    </citation>
    <scope>NUCLEOTIDE SEQUENCE</scope>
    <source>
        <strain evidence="1">B1949</strain>
    </source>
</reference>
<evidence type="ECO:0000313" key="1">
    <source>
        <dbReference type="EMBL" id="MCJ2181274.1"/>
    </source>
</evidence>
<sequence>MYPGPVFEGWGTALAWFAHVTGGWPRAEREALADRLFGHDGLAFSIARYNIGGGNAPGIAPYLRVGADVPGDPESFDGMASPLAFAEHVVGDLRRLEPSAWVFWQAVETVSARGGAKGSNWGLIKADLSAGDDAAHVLHLTRKYWVMAQVSRYIAPGYALVRVDDPDTVGALSPDQQRLVLVHVNAGPALRRIVVPSGWHAQRVLTDATHGAACVAGLEAAPRSVVTLILTRRPVKDACAW</sequence>